<comment type="caution">
    <text evidence="3">The sequence shown here is derived from an EMBL/GenBank/DDBJ whole genome shotgun (WGS) entry which is preliminary data.</text>
</comment>
<evidence type="ECO:0000259" key="2">
    <source>
        <dbReference type="Pfam" id="PF10335"/>
    </source>
</evidence>
<dbReference type="EMBL" id="JBHSHC010000112">
    <property type="protein sequence ID" value="MFC4768642.1"/>
    <property type="molecule type" value="Genomic_DNA"/>
</dbReference>
<dbReference type="Pfam" id="PF03445">
    <property type="entry name" value="DUF294"/>
    <property type="match status" value="1"/>
</dbReference>
<dbReference type="InterPro" id="IPR018821">
    <property type="entry name" value="DUF294_put_nucleoTrafse_sb-bd"/>
</dbReference>
<evidence type="ECO:0000313" key="3">
    <source>
        <dbReference type="EMBL" id="MFC4768642.1"/>
    </source>
</evidence>
<organism evidence="3 4">
    <name type="scientific">Effusibacillus consociatus</name>
    <dbReference type="NCBI Taxonomy" id="1117041"/>
    <lineage>
        <taxon>Bacteria</taxon>
        <taxon>Bacillati</taxon>
        <taxon>Bacillota</taxon>
        <taxon>Bacilli</taxon>
        <taxon>Bacillales</taxon>
        <taxon>Alicyclobacillaceae</taxon>
        <taxon>Effusibacillus</taxon>
    </lineage>
</organism>
<dbReference type="InterPro" id="IPR005105">
    <property type="entry name" value="GlnD_Uridyltrans_N"/>
</dbReference>
<sequence>MQPDLESMLTQIKNQVNSVNDVGELRAIHDRMPEVAFQLKANLIDSAEILSFVNRWHDKLTSRVIQLVLATMEQEGWGPPPSPFCWLLLGSGGRGEQTLQPDQDNAILYLEEQSGQKDRGKAYFQTLAERVVGSLAEIGYPYCPGYVMATNQRWNLSLSDWKQKVEGYLSYPDWDNVRFLMLIGDIRPLHGDLEIAAQFRDWFMEQMKEHSFVHWQIADHGLSHKVGLDFFDRFRVGRWGEHTGELNIKEGGYLQIVNATRLWSLAHRIHAASTVERIKLLRDQQVWKNELAIQVMKALHVFLRYRLWSNYVTPDKLSESEAFELKEAMTTARYLQKLTAKQFRKPK</sequence>
<gene>
    <name evidence="3" type="ORF">ACFO8Q_14950</name>
</gene>
<feature type="domain" description="Protein-PII uridylyltransferase N-terminal" evidence="1">
    <location>
        <begin position="31"/>
        <end position="173"/>
    </location>
</feature>
<reference evidence="4" key="1">
    <citation type="journal article" date="2019" name="Int. J. Syst. Evol. Microbiol.">
        <title>The Global Catalogue of Microorganisms (GCM) 10K type strain sequencing project: providing services to taxonomists for standard genome sequencing and annotation.</title>
        <authorList>
            <consortium name="The Broad Institute Genomics Platform"/>
            <consortium name="The Broad Institute Genome Sequencing Center for Infectious Disease"/>
            <person name="Wu L."/>
            <person name="Ma J."/>
        </authorList>
    </citation>
    <scope>NUCLEOTIDE SEQUENCE [LARGE SCALE GENOMIC DNA]</scope>
    <source>
        <strain evidence="4">WYCCWR 12678</strain>
    </source>
</reference>
<dbReference type="CDD" id="cd05401">
    <property type="entry name" value="NT_GlnE_GlnD_like"/>
    <property type="match status" value="1"/>
</dbReference>
<dbReference type="Proteomes" id="UP001596002">
    <property type="component" value="Unassembled WGS sequence"/>
</dbReference>
<name>A0ABV9Q7P5_9BACL</name>
<dbReference type="RefSeq" id="WP_380026593.1">
    <property type="nucleotide sequence ID" value="NZ_JBHSHC010000112.1"/>
</dbReference>
<evidence type="ECO:0000313" key="4">
    <source>
        <dbReference type="Proteomes" id="UP001596002"/>
    </source>
</evidence>
<dbReference type="Pfam" id="PF10335">
    <property type="entry name" value="DUF294_C"/>
    <property type="match status" value="1"/>
</dbReference>
<feature type="domain" description="DUF294" evidence="2">
    <location>
        <begin position="215"/>
        <end position="343"/>
    </location>
</feature>
<protein>
    <submittedName>
        <fullName evidence="3">DUF294 nucleotidyltransferase-like domain-containing protein</fullName>
    </submittedName>
</protein>
<keyword evidence="4" id="KW-1185">Reference proteome</keyword>
<proteinExistence type="predicted"/>
<evidence type="ECO:0000259" key="1">
    <source>
        <dbReference type="Pfam" id="PF03445"/>
    </source>
</evidence>
<accession>A0ABV9Q7P5</accession>